<dbReference type="FunFam" id="3.30.830.10:FF:000005">
    <property type="entry name" value="nardilysin isoform X1"/>
    <property type="match status" value="1"/>
</dbReference>
<evidence type="ECO:0000256" key="4">
    <source>
        <dbReference type="ARBA" id="ARBA00022801"/>
    </source>
</evidence>
<dbReference type="InterPro" id="IPR032632">
    <property type="entry name" value="Peptidase_M16_M"/>
</dbReference>
<evidence type="ECO:0000259" key="14">
    <source>
        <dbReference type="Pfam" id="PF00675"/>
    </source>
</evidence>
<dbReference type="GO" id="GO:0043171">
    <property type="term" value="P:peptide catabolic process"/>
    <property type="evidence" value="ECO:0007669"/>
    <property type="project" value="TreeGrafter"/>
</dbReference>
<evidence type="ECO:0000256" key="3">
    <source>
        <dbReference type="ARBA" id="ARBA00022723"/>
    </source>
</evidence>
<dbReference type="PROSITE" id="PS00143">
    <property type="entry name" value="INSULINASE"/>
    <property type="match status" value="1"/>
</dbReference>
<reference evidence="18" key="1">
    <citation type="submission" date="2019-08" db="EMBL/GenBank/DDBJ databases">
        <title>The improved chromosome-level genome for the pearl oyster Pinctada fucata martensii using PacBio sequencing and Hi-C.</title>
        <authorList>
            <person name="Zheng Z."/>
        </authorList>
    </citation>
    <scope>NUCLEOTIDE SEQUENCE</scope>
    <source>
        <strain evidence="18">ZZ-2019</strain>
        <tissue evidence="18">Adductor muscle</tissue>
    </source>
</reference>
<feature type="domain" description="Peptidase M16 N-terminal" evidence="14">
    <location>
        <begin position="73"/>
        <end position="210"/>
    </location>
</feature>
<dbReference type="Pfam" id="PF00675">
    <property type="entry name" value="Peptidase_M16"/>
    <property type="match status" value="1"/>
</dbReference>
<evidence type="ECO:0000256" key="1">
    <source>
        <dbReference type="ARBA" id="ARBA00007261"/>
    </source>
</evidence>
<comment type="caution">
    <text evidence="18">The sequence shown here is derived from an EMBL/GenBank/DDBJ whole genome shotgun (WGS) entry which is preliminary data.</text>
</comment>
<dbReference type="FunFam" id="3.30.830.10:FF:000007">
    <property type="entry name" value="Insulin-degrading enzyme"/>
    <property type="match status" value="1"/>
</dbReference>
<dbReference type="EC" id="3.4.24.56" evidence="8"/>
<dbReference type="Pfam" id="PF05193">
    <property type="entry name" value="Peptidase_M16_C"/>
    <property type="match status" value="1"/>
</dbReference>
<comment type="catalytic activity">
    <reaction evidence="7">
        <text>Degradation of insulin, glucagon and other polypeptides. No action on proteins.</text>
        <dbReference type="EC" id="3.4.24.56"/>
    </reaction>
</comment>
<dbReference type="InterPro" id="IPR054734">
    <property type="entry name" value="PqqF-like_C_4"/>
</dbReference>
<evidence type="ECO:0000256" key="13">
    <source>
        <dbReference type="SAM" id="MobiDB-lite"/>
    </source>
</evidence>
<feature type="domain" description="Peptidase M16 C-terminal" evidence="15">
    <location>
        <begin position="236"/>
        <end position="414"/>
    </location>
</feature>
<dbReference type="InterPro" id="IPR011765">
    <property type="entry name" value="Pept_M16_N"/>
</dbReference>
<evidence type="ECO:0000256" key="7">
    <source>
        <dbReference type="ARBA" id="ARBA00052248"/>
    </source>
</evidence>
<dbReference type="Gene3D" id="3.30.830.10">
    <property type="entry name" value="Metalloenzyme, LuxS/M16 peptidase-like"/>
    <property type="match status" value="4"/>
</dbReference>
<proteinExistence type="inferred from homology"/>
<keyword evidence="19" id="KW-1185">Reference proteome</keyword>
<evidence type="ECO:0000256" key="10">
    <source>
        <dbReference type="ARBA" id="ARBA00074992"/>
    </source>
</evidence>
<dbReference type="FunFam" id="3.30.830.10:FF:000004">
    <property type="entry name" value="Putative insulin-degrading enzyme"/>
    <property type="match status" value="1"/>
</dbReference>
<dbReference type="GO" id="GO:0046872">
    <property type="term" value="F:metal ion binding"/>
    <property type="evidence" value="ECO:0007669"/>
    <property type="project" value="UniProtKB-KW"/>
</dbReference>
<dbReference type="InterPro" id="IPR001431">
    <property type="entry name" value="Pept_M16_Zn_BS"/>
</dbReference>
<evidence type="ECO:0000256" key="9">
    <source>
        <dbReference type="ARBA" id="ARBA00070422"/>
    </source>
</evidence>
<dbReference type="Pfam" id="PF22456">
    <property type="entry name" value="PqqF-like_C_4"/>
    <property type="match status" value="1"/>
</dbReference>
<keyword evidence="4" id="KW-0378">Hydrolase</keyword>
<accession>A0AA88Y5J4</accession>
<keyword evidence="2" id="KW-0645">Protease</keyword>
<dbReference type="PANTHER" id="PTHR43690:SF18">
    <property type="entry name" value="INSULIN-DEGRADING ENZYME-RELATED"/>
    <property type="match status" value="1"/>
</dbReference>
<evidence type="ECO:0000256" key="2">
    <source>
        <dbReference type="ARBA" id="ARBA00022670"/>
    </source>
</evidence>
<evidence type="ECO:0000313" key="19">
    <source>
        <dbReference type="Proteomes" id="UP001186944"/>
    </source>
</evidence>
<evidence type="ECO:0000256" key="5">
    <source>
        <dbReference type="ARBA" id="ARBA00022833"/>
    </source>
</evidence>
<evidence type="ECO:0000259" key="15">
    <source>
        <dbReference type="Pfam" id="PF05193"/>
    </source>
</evidence>
<evidence type="ECO:0000259" key="16">
    <source>
        <dbReference type="Pfam" id="PF16187"/>
    </source>
</evidence>
<dbReference type="AlphaFoldDB" id="A0AA88Y5J4"/>
<dbReference type="PANTHER" id="PTHR43690">
    <property type="entry name" value="NARDILYSIN"/>
    <property type="match status" value="1"/>
</dbReference>
<dbReference type="GO" id="GO:0004222">
    <property type="term" value="F:metalloendopeptidase activity"/>
    <property type="evidence" value="ECO:0007669"/>
    <property type="project" value="UniProtKB-EC"/>
</dbReference>
<dbReference type="GO" id="GO:0005829">
    <property type="term" value="C:cytosol"/>
    <property type="evidence" value="ECO:0007669"/>
    <property type="project" value="TreeGrafter"/>
</dbReference>
<dbReference type="Proteomes" id="UP001186944">
    <property type="component" value="Unassembled WGS sequence"/>
</dbReference>
<dbReference type="SUPFAM" id="SSF63411">
    <property type="entry name" value="LuxS/MPP-like metallohydrolase"/>
    <property type="match status" value="4"/>
</dbReference>
<dbReference type="InterPro" id="IPR050626">
    <property type="entry name" value="Peptidase_M16"/>
</dbReference>
<dbReference type="InterPro" id="IPR011249">
    <property type="entry name" value="Metalloenz_LuxS/M16"/>
</dbReference>
<feature type="region of interest" description="Disordered" evidence="13">
    <location>
        <begin position="959"/>
        <end position="990"/>
    </location>
</feature>
<evidence type="ECO:0000256" key="6">
    <source>
        <dbReference type="ARBA" id="ARBA00023049"/>
    </source>
</evidence>
<dbReference type="InterPro" id="IPR007863">
    <property type="entry name" value="Peptidase_M16_C"/>
</dbReference>
<name>A0AA88Y5J4_PINIB</name>
<organism evidence="18 19">
    <name type="scientific">Pinctada imbricata</name>
    <name type="common">Atlantic pearl-oyster</name>
    <name type="synonym">Pinctada martensii</name>
    <dbReference type="NCBI Taxonomy" id="66713"/>
    <lineage>
        <taxon>Eukaryota</taxon>
        <taxon>Metazoa</taxon>
        <taxon>Spiralia</taxon>
        <taxon>Lophotrochozoa</taxon>
        <taxon>Mollusca</taxon>
        <taxon>Bivalvia</taxon>
        <taxon>Autobranchia</taxon>
        <taxon>Pteriomorphia</taxon>
        <taxon>Pterioida</taxon>
        <taxon>Pterioidea</taxon>
        <taxon>Pteriidae</taxon>
        <taxon>Pinctada</taxon>
    </lineage>
</organism>
<dbReference type="GO" id="GO:0005739">
    <property type="term" value="C:mitochondrion"/>
    <property type="evidence" value="ECO:0007669"/>
    <property type="project" value="TreeGrafter"/>
</dbReference>
<keyword evidence="3" id="KW-0479">Metal-binding</keyword>
<gene>
    <name evidence="18" type="ORF">FSP39_019946</name>
</gene>
<protein>
    <recommendedName>
        <fullName evidence="9">Insulin-degrading enzyme</fullName>
        <ecNumber evidence="8">3.4.24.56</ecNumber>
    </recommendedName>
    <alternativeName>
        <fullName evidence="11">Insulin protease</fullName>
    </alternativeName>
    <alternativeName>
        <fullName evidence="10">Insulysin</fullName>
    </alternativeName>
</protein>
<keyword evidence="6" id="KW-0482">Metalloprotease</keyword>
<dbReference type="Pfam" id="PF16187">
    <property type="entry name" value="Peptidase_M16_M"/>
    <property type="match status" value="1"/>
</dbReference>
<evidence type="ECO:0000256" key="11">
    <source>
        <dbReference type="ARBA" id="ARBA00080349"/>
    </source>
</evidence>
<feature type="domain" description="Peptidase M16 middle/third" evidence="16">
    <location>
        <begin position="421"/>
        <end position="700"/>
    </location>
</feature>
<evidence type="ECO:0000259" key="17">
    <source>
        <dbReference type="Pfam" id="PF22456"/>
    </source>
</evidence>
<evidence type="ECO:0000313" key="18">
    <source>
        <dbReference type="EMBL" id="KAK3095847.1"/>
    </source>
</evidence>
<dbReference type="EMBL" id="VSWD01000008">
    <property type="protein sequence ID" value="KAK3095847.1"/>
    <property type="molecule type" value="Genomic_DNA"/>
</dbReference>
<evidence type="ECO:0000256" key="12">
    <source>
        <dbReference type="RuleBase" id="RU004447"/>
    </source>
</evidence>
<dbReference type="FunFam" id="3.30.830.10:FF:000003">
    <property type="entry name" value="Insulin-degrading enzyme"/>
    <property type="match status" value="1"/>
</dbReference>
<dbReference type="GO" id="GO:0051603">
    <property type="term" value="P:proteolysis involved in protein catabolic process"/>
    <property type="evidence" value="ECO:0007669"/>
    <property type="project" value="TreeGrafter"/>
</dbReference>
<feature type="domain" description="Coenzyme PQQ synthesis protein F-like C-terminal lobe" evidence="17">
    <location>
        <begin position="809"/>
        <end position="907"/>
    </location>
</feature>
<sequence>MKGSVSTSGENGFYRSAGGGPCSSWLTVFGEINLTVSSMSNEHLVRTFSGEDVTKSAEDQREYRGLEMKNGMKVLLISDPKTDKSSAAMDVNIGYYKDPRELPGLAHFCEHMLFLGTKKYEEENEYSKFLNEHGGGSNAYTSGEHTNFYFDISPESLGGALDRFAQFFLCPLFTASATDREVNAVNSENDKNLQSDPWRLHQLEKSLTDPNHDFSKFGTGNKDTLDIIPKSKGMNTRDELLKFHNEYYSSNIMGLCVLGKESLEELTEMVVPLFSGVENKVVTVPEWKQHPIGPEQSKKIFYAAPVKDIRSLSISWSIPDLHPYYTSNPGHYLGHLVGHEGEGSLLSELKAKGWVNNLCGGQSSGGKGFMFFKVDVDLTEEGIDHIDDIVTLTYQYLNMLKKEGPQEWVFKECQDLGAMTFRFKDKEKPRSYTTHLAGIMHYYPLPELLSAPFLMTEYRPDLIKMVLDLLTPDNMRIGVVGKKYESIVDRKEKWYGTQYKIEDIPAESIQKWSSCGMNENLRLPNRNEFIPTNFDLVKREPESFKLPELIKDTGMTRLWFKQDDKYLLPKACINFEITSPLAYADPVNCNMTYLFVTLFKDALNEYSYDAELAGLHYSLDCTIYGLTLSVKGYNEKQHILLKKIIEKLTTFKVDPKRFEIYKENYTRGLKNFHAEQPHQHAIYYTNVLMSEVMWTKDELLGAIDDVTADMVQAFIPHLLSKLHLEGLVYGNVTKQDALEVTTMIEQIFMERCGTKELLPSQHKRLREVQLPDGCYYLHQKTNSVHKSCSIEIYYQSGMQTTESNMLLELFVQVIGEPCFNILRTKEQLGYIVFSGIRRCSGVQGLRIIIQSDRSPQYVENRVEAFLLEMGKQIGEMGDEEFDKHITALVTKRLEKPKKISGQNAKFWSEIVSNLYNFDRDDVEVEYLKTIKKSDLCNFFKGYISHDAPRRHKLSIHIASTSPDSKDESVQAEEDTSNGSEPLSPPPELPKPVVVEDISEFKRDLGLYPLARPFIDLRKARSKL</sequence>
<comment type="similarity">
    <text evidence="1 12">Belongs to the peptidase M16 family.</text>
</comment>
<evidence type="ECO:0000256" key="8">
    <source>
        <dbReference type="ARBA" id="ARBA00066874"/>
    </source>
</evidence>
<keyword evidence="5" id="KW-0862">Zinc</keyword>